<gene>
    <name evidence="9" type="ORF">ZIOFF_061728</name>
</gene>
<evidence type="ECO:0000256" key="3">
    <source>
        <dbReference type="ARBA" id="ARBA00023125"/>
    </source>
</evidence>
<dbReference type="GO" id="GO:0046983">
    <property type="term" value="F:protein dimerization activity"/>
    <property type="evidence" value="ECO:0007669"/>
    <property type="project" value="InterPro"/>
</dbReference>
<evidence type="ECO:0000313" key="9">
    <source>
        <dbReference type="EMBL" id="KAG6478293.1"/>
    </source>
</evidence>
<comment type="caution">
    <text evidence="9">The sequence shown here is derived from an EMBL/GenBank/DDBJ whole genome shotgun (WGS) entry which is preliminary data.</text>
</comment>
<dbReference type="GO" id="GO:0005634">
    <property type="term" value="C:nucleus"/>
    <property type="evidence" value="ECO:0007669"/>
    <property type="project" value="UniProtKB-SubCell"/>
</dbReference>
<dbReference type="GO" id="GO:0003700">
    <property type="term" value="F:DNA-binding transcription factor activity"/>
    <property type="evidence" value="ECO:0007669"/>
    <property type="project" value="InterPro"/>
</dbReference>
<keyword evidence="10" id="KW-1185">Reference proteome</keyword>
<evidence type="ECO:0000256" key="5">
    <source>
        <dbReference type="ARBA" id="ARBA00023242"/>
    </source>
</evidence>
<dbReference type="SUPFAM" id="SSF55455">
    <property type="entry name" value="SRF-like"/>
    <property type="match status" value="1"/>
</dbReference>
<dbReference type="Proteomes" id="UP000734854">
    <property type="component" value="Unassembled WGS sequence"/>
</dbReference>
<feature type="domain" description="MADS-box" evidence="7">
    <location>
        <begin position="59"/>
        <end position="107"/>
    </location>
</feature>
<keyword evidence="2" id="KW-0805">Transcription regulation</keyword>
<feature type="domain" description="K-box" evidence="8">
    <location>
        <begin position="214"/>
        <end position="304"/>
    </location>
</feature>
<dbReference type="PANTHER" id="PTHR48019">
    <property type="entry name" value="SERUM RESPONSE FACTOR HOMOLOG"/>
    <property type="match status" value="1"/>
</dbReference>
<dbReference type="Pfam" id="PF00319">
    <property type="entry name" value="SRF-TF"/>
    <property type="match status" value="1"/>
</dbReference>
<keyword evidence="6" id="KW-0175">Coiled coil</keyword>
<organism evidence="9 10">
    <name type="scientific">Zingiber officinale</name>
    <name type="common">Ginger</name>
    <name type="synonym">Amomum zingiber</name>
    <dbReference type="NCBI Taxonomy" id="94328"/>
    <lineage>
        <taxon>Eukaryota</taxon>
        <taxon>Viridiplantae</taxon>
        <taxon>Streptophyta</taxon>
        <taxon>Embryophyta</taxon>
        <taxon>Tracheophyta</taxon>
        <taxon>Spermatophyta</taxon>
        <taxon>Magnoliopsida</taxon>
        <taxon>Liliopsida</taxon>
        <taxon>Zingiberales</taxon>
        <taxon>Zingiberaceae</taxon>
        <taxon>Zingiber</taxon>
    </lineage>
</organism>
<keyword evidence="3" id="KW-0238">DNA-binding</keyword>
<dbReference type="SMART" id="SM00432">
    <property type="entry name" value="MADS"/>
    <property type="match status" value="1"/>
</dbReference>
<dbReference type="PRINTS" id="PR00404">
    <property type="entry name" value="MADSDOMAIN"/>
</dbReference>
<evidence type="ECO:0000256" key="1">
    <source>
        <dbReference type="ARBA" id="ARBA00004123"/>
    </source>
</evidence>
<dbReference type="EMBL" id="JACMSC010000017">
    <property type="protein sequence ID" value="KAG6478293.1"/>
    <property type="molecule type" value="Genomic_DNA"/>
</dbReference>
<dbReference type="AlphaFoldDB" id="A0A8J5EZT4"/>
<sequence length="349" mass="38639">MAGLSRHCFTVTACLPLLPLARPSSLLRSHLCYSAVAIVAHCPLLASDGLPPPRIFDVNAASRQVTFSKRRSGLLKKAYELSVLCDSEVAVIVFSSRGRLYEFASSRFHTSMLHIAAQKGICVFGKNGKLGAAIDGGSNSLWCKTLQTKYKRRGQPKLEFTSQCPCTDSPNRGHGAISTDTDSSSGQSIEKTMDRYLIHTKNVNVKPSAADHDTQNWKHETTNFVKKIELIESHRRKLLGECLGSCSVEELQELGNQLEESIRQIRKRKQTMLSDQIADLNEKVRCLLNENNVLREKLNGGRMQHLSTAHKDQDVEGITEIMSVGEVFYEVMEGKSSGEDVVLVKFGSS</sequence>
<dbReference type="InterPro" id="IPR002487">
    <property type="entry name" value="TF_Kbox"/>
</dbReference>
<dbReference type="InterPro" id="IPR002100">
    <property type="entry name" value="TF_MADSbox"/>
</dbReference>
<evidence type="ECO:0000259" key="8">
    <source>
        <dbReference type="PROSITE" id="PS51297"/>
    </source>
</evidence>
<feature type="coiled-coil region" evidence="6">
    <location>
        <begin position="248"/>
        <end position="297"/>
    </location>
</feature>
<dbReference type="PROSITE" id="PS50066">
    <property type="entry name" value="MADS_BOX_2"/>
    <property type="match status" value="1"/>
</dbReference>
<evidence type="ECO:0000259" key="7">
    <source>
        <dbReference type="PROSITE" id="PS50066"/>
    </source>
</evidence>
<evidence type="ECO:0000256" key="6">
    <source>
        <dbReference type="SAM" id="Coils"/>
    </source>
</evidence>
<keyword evidence="4" id="KW-0804">Transcription</keyword>
<dbReference type="Pfam" id="PF01486">
    <property type="entry name" value="K-box"/>
    <property type="match status" value="1"/>
</dbReference>
<dbReference type="InterPro" id="IPR050142">
    <property type="entry name" value="MADS-box/MEF2_TF"/>
</dbReference>
<reference evidence="9 10" key="1">
    <citation type="submission" date="2020-08" db="EMBL/GenBank/DDBJ databases">
        <title>Plant Genome Project.</title>
        <authorList>
            <person name="Zhang R.-G."/>
        </authorList>
    </citation>
    <scope>NUCLEOTIDE SEQUENCE [LARGE SCALE GENOMIC DNA]</scope>
    <source>
        <tissue evidence="9">Rhizome</tissue>
    </source>
</reference>
<dbReference type="Gene3D" id="3.40.1810.10">
    <property type="entry name" value="Transcription factor, MADS-box"/>
    <property type="match status" value="1"/>
</dbReference>
<dbReference type="GO" id="GO:0003677">
    <property type="term" value="F:DNA binding"/>
    <property type="evidence" value="ECO:0007669"/>
    <property type="project" value="UniProtKB-KW"/>
</dbReference>
<evidence type="ECO:0000256" key="2">
    <source>
        <dbReference type="ARBA" id="ARBA00023015"/>
    </source>
</evidence>
<dbReference type="PROSITE" id="PS51297">
    <property type="entry name" value="K_BOX"/>
    <property type="match status" value="1"/>
</dbReference>
<keyword evidence="5" id="KW-0539">Nucleus</keyword>
<evidence type="ECO:0000313" key="10">
    <source>
        <dbReference type="Proteomes" id="UP000734854"/>
    </source>
</evidence>
<protein>
    <submittedName>
        <fullName evidence="9">Uncharacterized protein</fullName>
    </submittedName>
</protein>
<accession>A0A8J5EZT4</accession>
<dbReference type="InterPro" id="IPR036879">
    <property type="entry name" value="TF_MADSbox_sf"/>
</dbReference>
<proteinExistence type="predicted"/>
<name>A0A8J5EZT4_ZINOF</name>
<evidence type="ECO:0000256" key="4">
    <source>
        <dbReference type="ARBA" id="ARBA00023163"/>
    </source>
</evidence>
<comment type="subcellular location">
    <subcellularLocation>
        <location evidence="1">Nucleus</location>
    </subcellularLocation>
</comment>